<dbReference type="EMBL" id="CAAALY010038496">
    <property type="protein sequence ID" value="VEL18758.1"/>
    <property type="molecule type" value="Genomic_DNA"/>
</dbReference>
<sequence>MTDDFGQLENKLGQLSLNNTSSTLPPEQLPGEASSAIQTGCDEPNQQLHERGGAGARDPSTVPSIQREGRGIARDQNDQKTVDSHFLKQQTSDHIEEMTMVSSGTSGTRLQRQGANRVVANGSSDESSRQKHTLNGYFSVGLS</sequence>
<keyword evidence="3" id="KW-1185">Reference proteome</keyword>
<accession>A0A448WRY4</accession>
<reference evidence="2" key="1">
    <citation type="submission" date="2018-11" db="EMBL/GenBank/DDBJ databases">
        <authorList>
            <consortium name="Pathogen Informatics"/>
        </authorList>
    </citation>
    <scope>NUCLEOTIDE SEQUENCE</scope>
</reference>
<evidence type="ECO:0000256" key="1">
    <source>
        <dbReference type="SAM" id="MobiDB-lite"/>
    </source>
</evidence>
<dbReference type="AlphaFoldDB" id="A0A448WRY4"/>
<organism evidence="2 3">
    <name type="scientific">Protopolystoma xenopodis</name>
    <dbReference type="NCBI Taxonomy" id="117903"/>
    <lineage>
        <taxon>Eukaryota</taxon>
        <taxon>Metazoa</taxon>
        <taxon>Spiralia</taxon>
        <taxon>Lophotrochozoa</taxon>
        <taxon>Platyhelminthes</taxon>
        <taxon>Monogenea</taxon>
        <taxon>Polyopisthocotylea</taxon>
        <taxon>Polystomatidea</taxon>
        <taxon>Polystomatidae</taxon>
        <taxon>Protopolystoma</taxon>
    </lineage>
</organism>
<feature type="compositionally biased region" description="Polar residues" evidence="1">
    <location>
        <begin position="13"/>
        <end position="25"/>
    </location>
</feature>
<dbReference type="Proteomes" id="UP000784294">
    <property type="component" value="Unassembled WGS sequence"/>
</dbReference>
<comment type="caution">
    <text evidence="2">The sequence shown here is derived from an EMBL/GenBank/DDBJ whole genome shotgun (WGS) entry which is preliminary data.</text>
</comment>
<proteinExistence type="predicted"/>
<feature type="region of interest" description="Disordered" evidence="1">
    <location>
        <begin position="101"/>
        <end position="143"/>
    </location>
</feature>
<feature type="compositionally biased region" description="Polar residues" evidence="1">
    <location>
        <begin position="101"/>
        <end position="114"/>
    </location>
</feature>
<protein>
    <submittedName>
        <fullName evidence="2">Uncharacterized protein</fullName>
    </submittedName>
</protein>
<name>A0A448WRY4_9PLAT</name>
<feature type="region of interest" description="Disordered" evidence="1">
    <location>
        <begin position="1"/>
        <end position="82"/>
    </location>
</feature>
<evidence type="ECO:0000313" key="2">
    <source>
        <dbReference type="EMBL" id="VEL18758.1"/>
    </source>
</evidence>
<gene>
    <name evidence="2" type="ORF">PXEA_LOCUS12198</name>
</gene>
<evidence type="ECO:0000313" key="3">
    <source>
        <dbReference type="Proteomes" id="UP000784294"/>
    </source>
</evidence>
<feature type="compositionally biased region" description="Basic and acidic residues" evidence="1">
    <location>
        <begin position="67"/>
        <end position="82"/>
    </location>
</feature>